<protein>
    <submittedName>
        <fullName evidence="2">Uncharacterized protein</fullName>
    </submittedName>
</protein>
<dbReference type="EMBL" id="CP001337">
    <property type="protein sequence ID" value="ACL24582.1"/>
    <property type="molecule type" value="Genomic_DNA"/>
</dbReference>
<keyword evidence="1" id="KW-1133">Transmembrane helix</keyword>
<organism evidence="2 3">
    <name type="scientific">Chloroflexus aggregans (strain MD-66 / DSM 9485)</name>
    <dbReference type="NCBI Taxonomy" id="326427"/>
    <lineage>
        <taxon>Bacteria</taxon>
        <taxon>Bacillati</taxon>
        <taxon>Chloroflexota</taxon>
        <taxon>Chloroflexia</taxon>
        <taxon>Chloroflexales</taxon>
        <taxon>Chloroflexineae</taxon>
        <taxon>Chloroflexaceae</taxon>
        <taxon>Chloroflexus</taxon>
    </lineage>
</organism>
<evidence type="ECO:0000256" key="1">
    <source>
        <dbReference type="SAM" id="Phobius"/>
    </source>
</evidence>
<evidence type="ECO:0000313" key="2">
    <source>
        <dbReference type="EMBL" id="ACL24582.1"/>
    </source>
</evidence>
<feature type="transmembrane region" description="Helical" evidence="1">
    <location>
        <begin position="125"/>
        <end position="143"/>
    </location>
</feature>
<dbReference type="HOGENOM" id="CLU_1193099_0_0_0"/>
<reference evidence="2" key="1">
    <citation type="submission" date="2008-12" db="EMBL/GenBank/DDBJ databases">
        <title>Complete sequence of Chloroflexus aggregans DSM 9485.</title>
        <authorList>
            <consortium name="US DOE Joint Genome Institute"/>
            <person name="Lucas S."/>
            <person name="Copeland A."/>
            <person name="Lapidus A."/>
            <person name="Glavina del Rio T."/>
            <person name="Dalin E."/>
            <person name="Tice H."/>
            <person name="Pitluck S."/>
            <person name="Foster B."/>
            <person name="Larimer F."/>
            <person name="Land M."/>
            <person name="Hauser L."/>
            <person name="Kyrpides N."/>
            <person name="Mikhailova N."/>
            <person name="Bryant D."/>
            <person name="Richardson P."/>
        </authorList>
    </citation>
    <scope>NUCLEOTIDE SEQUENCE</scope>
    <source>
        <strain evidence="2">DSM 9485</strain>
    </source>
</reference>
<gene>
    <name evidence="2" type="ordered locus">Cagg_1681</name>
</gene>
<accession>B8GA67</accession>
<feature type="transmembrane region" description="Helical" evidence="1">
    <location>
        <begin position="78"/>
        <end position="96"/>
    </location>
</feature>
<keyword evidence="1" id="KW-0812">Transmembrane</keyword>
<dbReference type="STRING" id="326427.Cagg_1681"/>
<feature type="transmembrane region" description="Helical" evidence="1">
    <location>
        <begin position="176"/>
        <end position="193"/>
    </location>
</feature>
<keyword evidence="1" id="KW-0472">Membrane</keyword>
<feature type="transmembrane region" description="Helical" evidence="1">
    <location>
        <begin position="45"/>
        <end position="66"/>
    </location>
</feature>
<evidence type="ECO:0000313" key="3">
    <source>
        <dbReference type="Proteomes" id="UP000002508"/>
    </source>
</evidence>
<dbReference type="Proteomes" id="UP000002508">
    <property type="component" value="Chromosome"/>
</dbReference>
<dbReference type="KEGG" id="cag:Cagg_1681"/>
<dbReference type="AlphaFoldDB" id="B8GA67"/>
<keyword evidence="3" id="KW-1185">Reference proteome</keyword>
<proteinExistence type="predicted"/>
<name>B8GA67_CHLAD</name>
<sequence length="232" mass="26121">MIVTETLDKRRVMLDTNNRFTIQTSLQRNKTMLPQLDMHQRIRRYWMIDGLPELLIGSIFLLNGLFQLAPLVMPAGSAGWANLLLPCTMIPAMLWGRQLLHALKVRITYPRTGYVSYRQPKRWQYALGGLVGIGIGIALAPPVQNQIAATWVPVLTGMTLAAGIGYYGVYLGMRRFYVLAVFVAVIGMLMHWLPIDSFLGTSLEIAVVGVWMLLSGSITLYRYLQHTQTEPL</sequence>
<feature type="transmembrane region" description="Helical" evidence="1">
    <location>
        <begin position="205"/>
        <end position="224"/>
    </location>
</feature>
<feature type="transmembrane region" description="Helical" evidence="1">
    <location>
        <begin position="149"/>
        <end position="169"/>
    </location>
</feature>